<dbReference type="EMBL" id="JGZK01000006">
    <property type="protein sequence ID" value="KFI85756.1"/>
    <property type="molecule type" value="Genomic_DNA"/>
</dbReference>
<reference evidence="4 5" key="1">
    <citation type="submission" date="2014-03" db="EMBL/GenBank/DDBJ databases">
        <title>Genomics of Bifidobacteria.</title>
        <authorList>
            <person name="Ventura M."/>
            <person name="Milani C."/>
            <person name="Lugli G.A."/>
        </authorList>
    </citation>
    <scope>NUCLEOTIDE SEQUENCE [LARGE SCALE GENOMIC DNA]</scope>
    <source>
        <strain evidence="4 5">DSM 23975</strain>
    </source>
</reference>
<feature type="compositionally biased region" description="Low complexity" evidence="1">
    <location>
        <begin position="72"/>
        <end position="143"/>
    </location>
</feature>
<protein>
    <recommendedName>
        <fullName evidence="3">LytR/CpsA/Psr regulator C-terminal domain-containing protein</fullName>
    </recommendedName>
</protein>
<accession>A0A087CR56</accession>
<feature type="region of interest" description="Disordered" evidence="1">
    <location>
        <begin position="72"/>
        <end position="144"/>
    </location>
</feature>
<proteinExistence type="predicted"/>
<dbReference type="Gene3D" id="3.30.70.2390">
    <property type="match status" value="1"/>
</dbReference>
<name>A0A087CR56_9BIFI</name>
<feature type="domain" description="LytR/CpsA/Psr regulator C-terminal" evidence="3">
    <location>
        <begin position="148"/>
        <end position="229"/>
    </location>
</feature>
<evidence type="ECO:0000256" key="2">
    <source>
        <dbReference type="SAM" id="Phobius"/>
    </source>
</evidence>
<organism evidence="4 5">
    <name type="scientific">Bifidobacterium reuteri DSM 23975</name>
    <dbReference type="NCBI Taxonomy" id="1437610"/>
    <lineage>
        <taxon>Bacteria</taxon>
        <taxon>Bacillati</taxon>
        <taxon>Actinomycetota</taxon>
        <taxon>Actinomycetes</taxon>
        <taxon>Bifidobacteriales</taxon>
        <taxon>Bifidobacteriaceae</taxon>
        <taxon>Bifidobacterium</taxon>
    </lineage>
</organism>
<keyword evidence="2" id="KW-0472">Membrane</keyword>
<dbReference type="STRING" id="1437610.BREU_0934"/>
<evidence type="ECO:0000256" key="1">
    <source>
        <dbReference type="SAM" id="MobiDB-lite"/>
    </source>
</evidence>
<dbReference type="InterPro" id="IPR027381">
    <property type="entry name" value="LytR/CpsA/Psr_C"/>
</dbReference>
<comment type="caution">
    <text evidence="4">The sequence shown here is derived from an EMBL/GenBank/DDBJ whole genome shotgun (WGS) entry which is preliminary data.</text>
</comment>
<sequence>MARDKVTYESYEQDVFDNPPQGPVGAHRGSRPVMVRIAPFIIVIVVAALCGFGAWAYGSGEYQNLLNLKTPQSTTASSDTTQSTTKSDSSASDSSDSSSSSDSSTSDSSASDDSSSSADSSSSDSSSSDQNAQQQTQQAQTATVNKATQVRVVNGTGVSGYAGQKADVLQTAGYTSVEAANPTGSLPTGTVVWYQNETDKATAQDVANTLGITAVEQVQGLSAPITVVLLN</sequence>
<feature type="transmembrane region" description="Helical" evidence="2">
    <location>
        <begin position="37"/>
        <end position="57"/>
    </location>
</feature>
<keyword evidence="2" id="KW-1133">Transmembrane helix</keyword>
<keyword evidence="5" id="KW-1185">Reference proteome</keyword>
<dbReference type="eggNOG" id="ENOG50330SA">
    <property type="taxonomic scope" value="Bacteria"/>
</dbReference>
<keyword evidence="2" id="KW-0812">Transmembrane</keyword>
<evidence type="ECO:0000313" key="5">
    <source>
        <dbReference type="Proteomes" id="UP000028984"/>
    </source>
</evidence>
<dbReference type="OrthoDB" id="3242784at2"/>
<dbReference type="Proteomes" id="UP000028984">
    <property type="component" value="Unassembled WGS sequence"/>
</dbReference>
<dbReference type="RefSeq" id="WP_044088665.1">
    <property type="nucleotide sequence ID" value="NZ_JDUW01000002.1"/>
</dbReference>
<evidence type="ECO:0000259" key="3">
    <source>
        <dbReference type="Pfam" id="PF13399"/>
    </source>
</evidence>
<evidence type="ECO:0000313" key="4">
    <source>
        <dbReference type="EMBL" id="KFI85756.1"/>
    </source>
</evidence>
<gene>
    <name evidence="4" type="ORF">BREU_0934</name>
</gene>
<feature type="region of interest" description="Disordered" evidence="1">
    <location>
        <begin position="1"/>
        <end position="27"/>
    </location>
</feature>
<dbReference type="AlphaFoldDB" id="A0A087CR56"/>
<dbReference type="Pfam" id="PF13399">
    <property type="entry name" value="LytR_C"/>
    <property type="match status" value="1"/>
</dbReference>